<keyword evidence="3" id="KW-1185">Reference proteome</keyword>
<evidence type="ECO:0000256" key="1">
    <source>
        <dbReference type="SAM" id="MobiDB-lite"/>
    </source>
</evidence>
<organism evidence="2 3">
    <name type="scientific">Carnegiea gigantea</name>
    <dbReference type="NCBI Taxonomy" id="171969"/>
    <lineage>
        <taxon>Eukaryota</taxon>
        <taxon>Viridiplantae</taxon>
        <taxon>Streptophyta</taxon>
        <taxon>Embryophyta</taxon>
        <taxon>Tracheophyta</taxon>
        <taxon>Spermatophyta</taxon>
        <taxon>Magnoliopsida</taxon>
        <taxon>eudicotyledons</taxon>
        <taxon>Gunneridae</taxon>
        <taxon>Pentapetalae</taxon>
        <taxon>Caryophyllales</taxon>
        <taxon>Cactineae</taxon>
        <taxon>Cactaceae</taxon>
        <taxon>Cactoideae</taxon>
        <taxon>Echinocereeae</taxon>
        <taxon>Carnegiea</taxon>
    </lineage>
</organism>
<sequence length="278" mass="31476">MAPKLRKCNIVHIHVIDKLLQGLTLPLVTYNFGDESEVIDQNNNLFEPSLTTNVERAGKTNTTYVSQTPIELPSKRKQLIRRSLFTSRQNRDVSTPTNGRDGLKQPSCPKSSVEQNPSEQHIVDALEGTSQDEANAAKKNVSVLLEAQKQNDRDGVTAQEGNDTRNSQKDDDTTNAQKENVLVLVLKEEKESEALFQDQEEGTSELTNRVVNIEQLEASHQKKIADMEASHQRDIGELSRKSSFLRMSFFHKNTAQQHHLQLLNIKYKCLTTCLCFFR</sequence>
<feature type="compositionally biased region" description="Polar residues" evidence="1">
    <location>
        <begin position="108"/>
        <end position="118"/>
    </location>
</feature>
<feature type="compositionally biased region" description="Basic and acidic residues" evidence="1">
    <location>
        <begin position="162"/>
        <end position="172"/>
    </location>
</feature>
<evidence type="ECO:0000313" key="2">
    <source>
        <dbReference type="EMBL" id="KAJ8436187.1"/>
    </source>
</evidence>
<reference evidence="2" key="1">
    <citation type="submission" date="2022-04" db="EMBL/GenBank/DDBJ databases">
        <title>Carnegiea gigantea Genome sequencing and assembly v2.</title>
        <authorList>
            <person name="Copetti D."/>
            <person name="Sanderson M.J."/>
            <person name="Burquez A."/>
            <person name="Wojciechowski M.F."/>
        </authorList>
    </citation>
    <scope>NUCLEOTIDE SEQUENCE</scope>
    <source>
        <strain evidence="2">SGP5-SGP5p</strain>
        <tissue evidence="2">Aerial part</tissue>
    </source>
</reference>
<feature type="region of interest" description="Disordered" evidence="1">
    <location>
        <begin position="146"/>
        <end position="177"/>
    </location>
</feature>
<evidence type="ECO:0000313" key="3">
    <source>
        <dbReference type="Proteomes" id="UP001153076"/>
    </source>
</evidence>
<proteinExistence type="predicted"/>
<feature type="compositionally biased region" description="Polar residues" evidence="1">
    <location>
        <begin position="84"/>
        <end position="98"/>
    </location>
</feature>
<comment type="caution">
    <text evidence="2">The sequence shown here is derived from an EMBL/GenBank/DDBJ whole genome shotgun (WGS) entry which is preliminary data.</text>
</comment>
<dbReference type="AlphaFoldDB" id="A0A9Q1K4F9"/>
<name>A0A9Q1K4F9_9CARY</name>
<feature type="region of interest" description="Disordered" evidence="1">
    <location>
        <begin position="82"/>
        <end position="118"/>
    </location>
</feature>
<dbReference type="Proteomes" id="UP001153076">
    <property type="component" value="Unassembled WGS sequence"/>
</dbReference>
<gene>
    <name evidence="2" type="ORF">Cgig2_021858</name>
</gene>
<accession>A0A9Q1K4F9</accession>
<dbReference type="EMBL" id="JAKOGI010000357">
    <property type="protein sequence ID" value="KAJ8436187.1"/>
    <property type="molecule type" value="Genomic_DNA"/>
</dbReference>
<protein>
    <submittedName>
        <fullName evidence="2">Uncharacterized protein</fullName>
    </submittedName>
</protein>